<dbReference type="AlphaFoldDB" id="A0A382RL40"/>
<protein>
    <submittedName>
        <fullName evidence="2">Uncharacterized protein</fullName>
    </submittedName>
</protein>
<name>A0A382RL40_9ZZZZ</name>
<gene>
    <name evidence="2" type="ORF">METZ01_LOCUS350562</name>
</gene>
<evidence type="ECO:0000256" key="1">
    <source>
        <dbReference type="SAM" id="MobiDB-lite"/>
    </source>
</evidence>
<feature type="region of interest" description="Disordered" evidence="1">
    <location>
        <begin position="34"/>
        <end position="67"/>
    </location>
</feature>
<dbReference type="EMBL" id="UINC01122100">
    <property type="protein sequence ID" value="SVC97708.1"/>
    <property type="molecule type" value="Genomic_DNA"/>
</dbReference>
<organism evidence="2">
    <name type="scientific">marine metagenome</name>
    <dbReference type="NCBI Taxonomy" id="408172"/>
    <lineage>
        <taxon>unclassified sequences</taxon>
        <taxon>metagenomes</taxon>
        <taxon>ecological metagenomes</taxon>
    </lineage>
</organism>
<evidence type="ECO:0000313" key="2">
    <source>
        <dbReference type="EMBL" id="SVC97708.1"/>
    </source>
</evidence>
<feature type="compositionally biased region" description="Basic residues" evidence="1">
    <location>
        <begin position="55"/>
        <end position="67"/>
    </location>
</feature>
<accession>A0A382RL40</accession>
<proteinExistence type="predicted"/>
<sequence length="67" mass="7713">MSSSSDKDKIIEVQGELIKNLQKQVKEWEDWKASSKQRHAKGKAKADLAISKNKSTLRFKTTRKPKK</sequence>
<reference evidence="2" key="1">
    <citation type="submission" date="2018-05" db="EMBL/GenBank/DDBJ databases">
        <authorList>
            <person name="Lanie J.A."/>
            <person name="Ng W.-L."/>
            <person name="Kazmierczak K.M."/>
            <person name="Andrzejewski T.M."/>
            <person name="Davidsen T.M."/>
            <person name="Wayne K.J."/>
            <person name="Tettelin H."/>
            <person name="Glass J.I."/>
            <person name="Rusch D."/>
            <person name="Podicherti R."/>
            <person name="Tsui H.-C.T."/>
            <person name="Winkler M.E."/>
        </authorList>
    </citation>
    <scope>NUCLEOTIDE SEQUENCE</scope>
</reference>